<dbReference type="InterPro" id="IPR023779">
    <property type="entry name" value="Chromodomain_CS"/>
</dbReference>
<reference evidence="5 6" key="4">
    <citation type="journal article" date="2011" name="BMC Genomics">
        <title>RNA-Seq improves annotation of protein-coding genes in the cucumber genome.</title>
        <authorList>
            <person name="Li Z."/>
            <person name="Zhang Z."/>
            <person name="Yan P."/>
            <person name="Huang S."/>
            <person name="Fei Z."/>
            <person name="Lin K."/>
        </authorList>
    </citation>
    <scope>NUCLEOTIDE SEQUENCE [LARGE SCALE GENOMIC DNA]</scope>
    <source>
        <strain evidence="6">cv. 9930</strain>
    </source>
</reference>
<name>A0A0A0KBN0_CUCSA</name>
<evidence type="ECO:0000256" key="2">
    <source>
        <dbReference type="ARBA" id="ARBA00023242"/>
    </source>
</evidence>
<dbReference type="InterPro" id="IPR044251">
    <property type="entry name" value="LHP1-like"/>
</dbReference>
<dbReference type="PROSITE" id="PS00598">
    <property type="entry name" value="CHROMO_1"/>
    <property type="match status" value="1"/>
</dbReference>
<dbReference type="CDD" id="cd00024">
    <property type="entry name" value="CD_CSD"/>
    <property type="match status" value="1"/>
</dbReference>
<dbReference type="eggNOG" id="KOG1911">
    <property type="taxonomic scope" value="Eukaryota"/>
</dbReference>
<dbReference type="PROSITE" id="PS50013">
    <property type="entry name" value="CHROMO_2"/>
    <property type="match status" value="1"/>
</dbReference>
<feature type="compositionally biased region" description="Acidic residues" evidence="3">
    <location>
        <begin position="68"/>
        <end position="89"/>
    </location>
</feature>
<feature type="domain" description="Chromo" evidence="4">
    <location>
        <begin position="104"/>
        <end position="163"/>
    </location>
</feature>
<dbReference type="InterPro" id="IPR008251">
    <property type="entry name" value="Chromo_shadow_dom"/>
</dbReference>
<feature type="compositionally biased region" description="Basic residues" evidence="3">
    <location>
        <begin position="1"/>
        <end position="12"/>
    </location>
</feature>
<gene>
    <name evidence="5" type="ORF">Csa_6G078540</name>
</gene>
<feature type="region of interest" description="Disordered" evidence="3">
    <location>
        <begin position="157"/>
        <end position="184"/>
    </location>
</feature>
<dbReference type="SMART" id="SM00300">
    <property type="entry name" value="ChSh"/>
    <property type="match status" value="1"/>
</dbReference>
<sequence length="454" mass="50761">MKFKGGVGRKKSSSPSMEVAVGSIQDAMDSGEVHGGNSDYANVNINNKPINGSEPSNSHLTETHQDQNLEEVDDDDGEGDEEDEQDGDEAAFASQRTNLDDGFYEIEAIRRKRVRKGQLQYLIKWRGWPETANTWEPLENLHTCSDFIEAFEQSLMTGKQRKRKRKHGVVHTQTKKRQHQQRGSFSAYNVTDVEISVVDQRLPSAPLNMSSLTNPHAHSQSLVYNHEGEKNGDVTAIERGKQTDIDNMGRKATQRSEWKKDEHEYDPKLSELKATVLTNIAITDKHVINFQDSRATENNGSAAGLSKGAFVEPVTDNRCTGARRRKSGSVRRFRHDSTLSALPRSQNAELTLAVVESGARVEPIGVENSGYHGESLSRNNKTDDARNEMSITKIIKPLGYSASVSNNMQDVLVTFVAMRSDGTEVVVDNKFLKAINPLLLINFYEQHLRYTTRS</sequence>
<proteinExistence type="predicted"/>
<dbReference type="GO" id="GO:0045892">
    <property type="term" value="P:negative regulation of DNA-templated transcription"/>
    <property type="evidence" value="ECO:0000318"/>
    <property type="project" value="GO_Central"/>
</dbReference>
<dbReference type="InterPro" id="IPR016197">
    <property type="entry name" value="Chromo-like_dom_sf"/>
</dbReference>
<dbReference type="Gramene" id="KGN46259">
    <property type="protein sequence ID" value="KGN46259"/>
    <property type="gene ID" value="Csa_6G078540"/>
</dbReference>
<dbReference type="GO" id="GO:0003682">
    <property type="term" value="F:chromatin binding"/>
    <property type="evidence" value="ECO:0000318"/>
    <property type="project" value="GO_Central"/>
</dbReference>
<dbReference type="InterPro" id="IPR000953">
    <property type="entry name" value="Chromo/chromo_shadow_dom"/>
</dbReference>
<dbReference type="GO" id="GO:0045814">
    <property type="term" value="P:negative regulation of gene expression, epigenetic"/>
    <property type="evidence" value="ECO:0000318"/>
    <property type="project" value="GO_Central"/>
</dbReference>
<dbReference type="Proteomes" id="UP000029981">
    <property type="component" value="Chromosome 6"/>
</dbReference>
<dbReference type="Pfam" id="PF00385">
    <property type="entry name" value="Chromo"/>
    <property type="match status" value="1"/>
</dbReference>
<reference evidence="5 6" key="3">
    <citation type="journal article" date="2010" name="BMC Genomics">
        <title>Transcriptome sequencing and comparative analysis of cucumber flowers with different sex types.</title>
        <authorList>
            <person name="Guo S."/>
            <person name="Zheng Y."/>
            <person name="Joung J.G."/>
            <person name="Liu S."/>
            <person name="Zhang Z."/>
            <person name="Crasta O.R."/>
            <person name="Sobral B.W."/>
            <person name="Xu Y."/>
            <person name="Huang S."/>
            <person name="Fei Z."/>
        </authorList>
    </citation>
    <scope>NUCLEOTIDE SEQUENCE [LARGE SCALE GENOMIC DNA]</scope>
    <source>
        <strain evidence="6">cv. 9930</strain>
    </source>
</reference>
<dbReference type="PANTHER" id="PTHR47240:SF2">
    <property type="entry name" value="CHROMO DOMAIN-CONTAINING PROTEIN LHP1"/>
    <property type="match status" value="1"/>
</dbReference>
<dbReference type="PRINTS" id="PR00504">
    <property type="entry name" value="CHROMODOMAIN"/>
</dbReference>
<dbReference type="Gene3D" id="2.40.50.40">
    <property type="match status" value="1"/>
</dbReference>
<dbReference type="KEGG" id="csv:101208893"/>
<evidence type="ECO:0000256" key="1">
    <source>
        <dbReference type="ARBA" id="ARBA00004123"/>
    </source>
</evidence>
<organism evidence="5 6">
    <name type="scientific">Cucumis sativus</name>
    <name type="common">Cucumber</name>
    <dbReference type="NCBI Taxonomy" id="3659"/>
    <lineage>
        <taxon>Eukaryota</taxon>
        <taxon>Viridiplantae</taxon>
        <taxon>Streptophyta</taxon>
        <taxon>Embryophyta</taxon>
        <taxon>Tracheophyta</taxon>
        <taxon>Spermatophyta</taxon>
        <taxon>Magnoliopsida</taxon>
        <taxon>eudicotyledons</taxon>
        <taxon>Gunneridae</taxon>
        <taxon>Pentapetalae</taxon>
        <taxon>rosids</taxon>
        <taxon>fabids</taxon>
        <taxon>Cucurbitales</taxon>
        <taxon>Cucurbitaceae</taxon>
        <taxon>Benincaseae</taxon>
        <taxon>Cucumis</taxon>
    </lineage>
</organism>
<dbReference type="GO" id="GO:0000792">
    <property type="term" value="C:heterochromatin"/>
    <property type="evidence" value="ECO:0007669"/>
    <property type="project" value="UniProtKB-ARBA"/>
</dbReference>
<dbReference type="STRING" id="3659.A0A0A0KBN0"/>
<keyword evidence="6" id="KW-1185">Reference proteome</keyword>
<feature type="compositionally biased region" description="Polar residues" evidence="3">
    <location>
        <begin position="39"/>
        <end position="60"/>
    </location>
</feature>
<dbReference type="SUPFAM" id="SSF54160">
    <property type="entry name" value="Chromo domain-like"/>
    <property type="match status" value="1"/>
</dbReference>
<dbReference type="EMBL" id="CM002927">
    <property type="protein sequence ID" value="KGN46259.1"/>
    <property type="molecule type" value="Genomic_DNA"/>
</dbReference>
<dbReference type="SMART" id="SM00298">
    <property type="entry name" value="CHROMO"/>
    <property type="match status" value="1"/>
</dbReference>
<protein>
    <recommendedName>
        <fullName evidence="4">Chromo domain-containing protein</fullName>
    </recommendedName>
</protein>
<keyword evidence="2" id="KW-0539">Nucleus</keyword>
<accession>A0A0A0KBN0</accession>
<dbReference type="PANTHER" id="PTHR47240">
    <property type="entry name" value="CHROMO DOMAIN-CONTAINING PROTEIN LHP1"/>
    <property type="match status" value="1"/>
</dbReference>
<evidence type="ECO:0000313" key="5">
    <source>
        <dbReference type="EMBL" id="KGN46259.1"/>
    </source>
</evidence>
<comment type="subcellular location">
    <subcellularLocation>
        <location evidence="1">Nucleus</location>
    </subcellularLocation>
</comment>
<dbReference type="OrthoDB" id="1918685at2759"/>
<evidence type="ECO:0000256" key="3">
    <source>
        <dbReference type="SAM" id="MobiDB-lite"/>
    </source>
</evidence>
<feature type="region of interest" description="Disordered" evidence="3">
    <location>
        <begin position="1"/>
        <end position="96"/>
    </location>
</feature>
<evidence type="ECO:0000259" key="4">
    <source>
        <dbReference type="PROSITE" id="PS50013"/>
    </source>
</evidence>
<dbReference type="GO" id="GO:0005634">
    <property type="term" value="C:nucleus"/>
    <property type="evidence" value="ECO:0000318"/>
    <property type="project" value="GO_Central"/>
</dbReference>
<dbReference type="OMA" id="GRMVEPH"/>
<reference evidence="5 6" key="2">
    <citation type="journal article" date="2009" name="PLoS ONE">
        <title>An integrated genetic and cytogenetic map of the cucumber genome.</title>
        <authorList>
            <person name="Ren Y."/>
            <person name="Zhang Z."/>
            <person name="Liu J."/>
            <person name="Staub J.E."/>
            <person name="Han Y."/>
            <person name="Cheng Z."/>
            <person name="Li X."/>
            <person name="Lu J."/>
            <person name="Miao H."/>
            <person name="Kang H."/>
            <person name="Xie B."/>
            <person name="Gu X."/>
            <person name="Wang X."/>
            <person name="Du Y."/>
            <person name="Jin W."/>
            <person name="Huang S."/>
        </authorList>
    </citation>
    <scope>NUCLEOTIDE SEQUENCE [LARGE SCALE GENOMIC DNA]</scope>
    <source>
        <strain evidence="6">cv. 9930</strain>
    </source>
</reference>
<dbReference type="GO" id="GO:0043565">
    <property type="term" value="F:sequence-specific DNA binding"/>
    <property type="evidence" value="ECO:0000318"/>
    <property type="project" value="GO_Central"/>
</dbReference>
<evidence type="ECO:0000313" key="6">
    <source>
        <dbReference type="Proteomes" id="UP000029981"/>
    </source>
</evidence>
<feature type="compositionally biased region" description="Basic residues" evidence="3">
    <location>
        <begin position="159"/>
        <end position="180"/>
    </location>
</feature>
<dbReference type="AlphaFoldDB" id="A0A0A0KBN0"/>
<dbReference type="InterPro" id="IPR017984">
    <property type="entry name" value="Chromo_dom_subgr"/>
</dbReference>
<reference evidence="5 6" key="1">
    <citation type="journal article" date="2009" name="Nat. Genet.">
        <title>The genome of the cucumber, Cucumis sativus L.</title>
        <authorList>
            <person name="Huang S."/>
            <person name="Li R."/>
            <person name="Zhang Z."/>
            <person name="Li L."/>
            <person name="Gu X."/>
            <person name="Fan W."/>
            <person name="Lucas W.J."/>
            <person name="Wang X."/>
            <person name="Xie B."/>
            <person name="Ni P."/>
            <person name="Ren Y."/>
            <person name="Zhu H."/>
            <person name="Li J."/>
            <person name="Lin K."/>
            <person name="Jin W."/>
            <person name="Fei Z."/>
            <person name="Li G."/>
            <person name="Staub J."/>
            <person name="Kilian A."/>
            <person name="van der Vossen E.A."/>
            <person name="Wu Y."/>
            <person name="Guo J."/>
            <person name="He J."/>
            <person name="Jia Z."/>
            <person name="Ren Y."/>
            <person name="Tian G."/>
            <person name="Lu Y."/>
            <person name="Ruan J."/>
            <person name="Qian W."/>
            <person name="Wang M."/>
            <person name="Huang Q."/>
            <person name="Li B."/>
            <person name="Xuan Z."/>
            <person name="Cao J."/>
            <person name="Asan"/>
            <person name="Wu Z."/>
            <person name="Zhang J."/>
            <person name="Cai Q."/>
            <person name="Bai Y."/>
            <person name="Zhao B."/>
            <person name="Han Y."/>
            <person name="Li Y."/>
            <person name="Li X."/>
            <person name="Wang S."/>
            <person name="Shi Q."/>
            <person name="Liu S."/>
            <person name="Cho W.K."/>
            <person name="Kim J.Y."/>
            <person name="Xu Y."/>
            <person name="Heller-Uszynska K."/>
            <person name="Miao H."/>
            <person name="Cheng Z."/>
            <person name="Zhang S."/>
            <person name="Wu J."/>
            <person name="Yang Y."/>
            <person name="Kang H."/>
            <person name="Li M."/>
            <person name="Liang H."/>
            <person name="Ren X."/>
            <person name="Shi Z."/>
            <person name="Wen M."/>
            <person name="Jian M."/>
            <person name="Yang H."/>
            <person name="Zhang G."/>
            <person name="Yang Z."/>
            <person name="Chen R."/>
            <person name="Liu S."/>
            <person name="Li J."/>
            <person name="Ma L."/>
            <person name="Liu H."/>
            <person name="Zhou Y."/>
            <person name="Zhao J."/>
            <person name="Fang X."/>
            <person name="Li G."/>
            <person name="Fang L."/>
            <person name="Li Y."/>
            <person name="Liu D."/>
            <person name="Zheng H."/>
            <person name="Zhang Y."/>
            <person name="Qin N."/>
            <person name="Li Z."/>
            <person name="Yang G."/>
            <person name="Yang S."/>
            <person name="Bolund L."/>
            <person name="Kristiansen K."/>
            <person name="Zheng H."/>
            <person name="Li S."/>
            <person name="Zhang X."/>
            <person name="Yang H."/>
            <person name="Wang J."/>
            <person name="Sun R."/>
            <person name="Zhang B."/>
            <person name="Jiang S."/>
            <person name="Wang J."/>
            <person name="Du Y."/>
            <person name="Li S."/>
        </authorList>
    </citation>
    <scope>NUCLEOTIDE SEQUENCE [LARGE SCALE GENOMIC DNA]</scope>
    <source>
        <strain evidence="6">cv. 9930</strain>
    </source>
</reference>
<dbReference type="GO" id="GO:0031507">
    <property type="term" value="P:heterochromatin formation"/>
    <property type="evidence" value="ECO:0007669"/>
    <property type="project" value="InterPro"/>
</dbReference>
<dbReference type="InterPro" id="IPR023780">
    <property type="entry name" value="Chromo_domain"/>
</dbReference>